<evidence type="ECO:0008006" key="3">
    <source>
        <dbReference type="Google" id="ProtNLM"/>
    </source>
</evidence>
<dbReference type="EMBL" id="LNYW01000046">
    <property type="protein sequence ID" value="KTD60033.1"/>
    <property type="molecule type" value="Genomic_DNA"/>
</dbReference>
<accession>A0A0W0YT01</accession>
<organism evidence="1 2">
    <name type="scientific">Legionella shakespearei DSM 23087</name>
    <dbReference type="NCBI Taxonomy" id="1122169"/>
    <lineage>
        <taxon>Bacteria</taxon>
        <taxon>Pseudomonadati</taxon>
        <taxon>Pseudomonadota</taxon>
        <taxon>Gammaproteobacteria</taxon>
        <taxon>Legionellales</taxon>
        <taxon>Legionellaceae</taxon>
        <taxon>Legionella</taxon>
    </lineage>
</organism>
<name>A0A0W0YT01_9GAMM</name>
<gene>
    <name evidence="1" type="ORF">Lsha_1783</name>
</gene>
<dbReference type="Proteomes" id="UP000054600">
    <property type="component" value="Unassembled WGS sequence"/>
</dbReference>
<keyword evidence="2" id="KW-1185">Reference proteome</keyword>
<reference evidence="1 2" key="1">
    <citation type="submission" date="2015-11" db="EMBL/GenBank/DDBJ databases">
        <title>Genomic analysis of 38 Legionella species identifies large and diverse effector repertoires.</title>
        <authorList>
            <person name="Burstein D."/>
            <person name="Amaro F."/>
            <person name="Zusman T."/>
            <person name="Lifshitz Z."/>
            <person name="Cohen O."/>
            <person name="Gilbert J.A."/>
            <person name="Pupko T."/>
            <person name="Shuman H.A."/>
            <person name="Segal G."/>
        </authorList>
    </citation>
    <scope>NUCLEOTIDE SEQUENCE [LARGE SCALE GENOMIC DNA]</scope>
    <source>
        <strain evidence="1 2">ATCC 49655</strain>
    </source>
</reference>
<proteinExistence type="predicted"/>
<dbReference type="eggNOG" id="ENOG502Z9KD">
    <property type="taxonomic scope" value="Bacteria"/>
</dbReference>
<dbReference type="RefSeq" id="WP_018576044.1">
    <property type="nucleotide sequence ID" value="NZ_KB892382.1"/>
</dbReference>
<evidence type="ECO:0000313" key="1">
    <source>
        <dbReference type="EMBL" id="KTD60033.1"/>
    </source>
</evidence>
<sequence length="398" mass="44993">MNTMQPLKYLDAALNQLRDLSLVPEKSNEAPIVDLINQISDLDEEKTLAIARTLSQASLFNEVVREQISGMQLGQRYEEITNSFNSIRDDAKKMVMQLDDGKIDTMERISNIWMKVSRGDISQRFEKIKHTYLDVAADSKDQIKREHVILNAYQDFRGALKESEVLALDVLKKAEKELAKAKADLEKAVKAVADFKGDDLAARAKLELARDEKIRVFQYHDRRYQIAKDLSDNLTINYHSSEVIMARLLQTTNAKERVYQQAISFFGTNETVLTALNASFTGLHGLYESTKTLNAMKEGISKSMEDLAEIGGKVQEEALKAGYGPTIRVDAVKKLVDSVIRYQEHSFEIINEMRTLSTKNAEEIRTAVEDGKQRLARLVDEGKALPLEFPQQSKESNG</sequence>
<dbReference type="AlphaFoldDB" id="A0A0W0YT01"/>
<dbReference type="OrthoDB" id="247330at2"/>
<comment type="caution">
    <text evidence="1">The sequence shown here is derived from an EMBL/GenBank/DDBJ whole genome shotgun (WGS) entry which is preliminary data.</text>
</comment>
<dbReference type="STRING" id="1122169.Lsha_1783"/>
<dbReference type="PATRIC" id="fig|1122169.6.peg.2046"/>
<evidence type="ECO:0000313" key="2">
    <source>
        <dbReference type="Proteomes" id="UP000054600"/>
    </source>
</evidence>
<protein>
    <recommendedName>
        <fullName evidence="3">Cell surface protein</fullName>
    </recommendedName>
</protein>